<proteinExistence type="predicted"/>
<reference evidence="1" key="1">
    <citation type="submission" date="2021-05" db="EMBL/GenBank/DDBJ databases">
        <authorList>
            <person name="Scholz U."/>
            <person name="Mascher M."/>
            <person name="Fiebig A."/>
        </authorList>
    </citation>
    <scope>NUCLEOTIDE SEQUENCE [LARGE SCALE GENOMIC DNA]</scope>
</reference>
<evidence type="ECO:0000313" key="1">
    <source>
        <dbReference type="EnsemblPlants" id="AVESA.00010b.r2.1AG0015430.1.CDS"/>
    </source>
</evidence>
<protein>
    <submittedName>
        <fullName evidence="1">Uncharacterized protein</fullName>
    </submittedName>
</protein>
<keyword evidence="2" id="KW-1185">Reference proteome</keyword>
<organism evidence="1 2">
    <name type="scientific">Avena sativa</name>
    <name type="common">Oat</name>
    <dbReference type="NCBI Taxonomy" id="4498"/>
    <lineage>
        <taxon>Eukaryota</taxon>
        <taxon>Viridiplantae</taxon>
        <taxon>Streptophyta</taxon>
        <taxon>Embryophyta</taxon>
        <taxon>Tracheophyta</taxon>
        <taxon>Spermatophyta</taxon>
        <taxon>Magnoliopsida</taxon>
        <taxon>Liliopsida</taxon>
        <taxon>Poales</taxon>
        <taxon>Poaceae</taxon>
        <taxon>BOP clade</taxon>
        <taxon>Pooideae</taxon>
        <taxon>Poodae</taxon>
        <taxon>Poeae</taxon>
        <taxon>Poeae Chloroplast Group 1 (Aveneae type)</taxon>
        <taxon>Aveninae</taxon>
        <taxon>Avena</taxon>
    </lineage>
</organism>
<evidence type="ECO:0000313" key="2">
    <source>
        <dbReference type="Proteomes" id="UP001732700"/>
    </source>
</evidence>
<accession>A0ACD5T9M7</accession>
<reference evidence="1" key="2">
    <citation type="submission" date="2025-09" db="UniProtKB">
        <authorList>
            <consortium name="EnsemblPlants"/>
        </authorList>
    </citation>
    <scope>IDENTIFICATION</scope>
</reference>
<name>A0ACD5T9M7_AVESA</name>
<sequence>MDQFPDGHHVWLRSRVHGTYLRADKDGDGVSLSRRRMSMKAAWVVHLYGDDQHVLLHSAAYGSYLSATNASTPLGCRGCRVALRNYDDGDDVAVRWQPVRAGLGDEIWLRRVTRVAKGDLYGYLRANGRHFPYNVVSFDDFYNVSTMMEWVVQPIPSSERIPRLPRPPRQWLRLSALLSSRLVMGNGDISFTFRGRSVFLLRNELIRLLGFSPNVYDNLVMYVLAGRYGRLTPLVVNLPRNRQTLVILITAEAPANGGLRYPDFVQRR</sequence>
<dbReference type="Proteomes" id="UP001732700">
    <property type="component" value="Chromosome 1A"/>
</dbReference>
<dbReference type="EnsemblPlants" id="AVESA.00010b.r2.1AG0015430.1">
    <property type="protein sequence ID" value="AVESA.00010b.r2.1AG0015430.1.CDS"/>
    <property type="gene ID" value="AVESA.00010b.r2.1AG0015430"/>
</dbReference>